<evidence type="ECO:0000313" key="3">
    <source>
        <dbReference type="Proteomes" id="UP000628017"/>
    </source>
</evidence>
<evidence type="ECO:0000256" key="1">
    <source>
        <dbReference type="SAM" id="MobiDB-lite"/>
    </source>
</evidence>
<reference evidence="2" key="2">
    <citation type="submission" date="2020-09" db="EMBL/GenBank/DDBJ databases">
        <authorList>
            <person name="Sun Q."/>
            <person name="Zhou Y."/>
        </authorList>
    </citation>
    <scope>NUCLEOTIDE SEQUENCE</scope>
    <source>
        <strain evidence="2">CGMCC 1.15880</strain>
    </source>
</reference>
<organism evidence="2 3">
    <name type="scientific">Neptunicoccus cionae</name>
    <dbReference type="NCBI Taxonomy" id="2035344"/>
    <lineage>
        <taxon>Bacteria</taxon>
        <taxon>Pseudomonadati</taxon>
        <taxon>Pseudomonadota</taxon>
        <taxon>Alphaproteobacteria</taxon>
        <taxon>Rhodobacterales</taxon>
        <taxon>Paracoccaceae</taxon>
        <taxon>Neptunicoccus</taxon>
    </lineage>
</organism>
<dbReference type="EMBL" id="BMKA01000003">
    <property type="protein sequence ID" value="GGA23930.1"/>
    <property type="molecule type" value="Genomic_DNA"/>
</dbReference>
<dbReference type="Pfam" id="PF11836">
    <property type="entry name" value="Phage_TAC_11"/>
    <property type="match status" value="1"/>
</dbReference>
<dbReference type="AlphaFoldDB" id="A0A916QZP5"/>
<sequence length="121" mass="13382">MGNKLRGQITTEFDGEKINLTLSTNAICELEAVVDQQIHVFLERFEEVEKVRMKDLRLIFWALMLEERPKATLKDAGRLIDGLRGDHQRIMTDAIVAAFPEEDGEGGDRADGDAGAGAPGK</sequence>
<reference evidence="2" key="1">
    <citation type="journal article" date="2014" name="Int. J. Syst. Evol. Microbiol.">
        <title>Complete genome sequence of Corynebacterium casei LMG S-19264T (=DSM 44701T), isolated from a smear-ripened cheese.</title>
        <authorList>
            <consortium name="US DOE Joint Genome Institute (JGI-PGF)"/>
            <person name="Walter F."/>
            <person name="Albersmeier A."/>
            <person name="Kalinowski J."/>
            <person name="Ruckert C."/>
        </authorList>
    </citation>
    <scope>NUCLEOTIDE SEQUENCE</scope>
    <source>
        <strain evidence="2">CGMCC 1.15880</strain>
    </source>
</reference>
<feature type="region of interest" description="Disordered" evidence="1">
    <location>
        <begin position="99"/>
        <end position="121"/>
    </location>
</feature>
<comment type="caution">
    <text evidence="2">The sequence shown here is derived from an EMBL/GenBank/DDBJ whole genome shotgun (WGS) entry which is preliminary data.</text>
</comment>
<protein>
    <submittedName>
        <fullName evidence="2">Uncharacterized protein</fullName>
    </submittedName>
</protein>
<dbReference type="InterPro" id="IPR021791">
    <property type="entry name" value="Phage_TAC_11"/>
</dbReference>
<dbReference type="Proteomes" id="UP000628017">
    <property type="component" value="Unassembled WGS sequence"/>
</dbReference>
<accession>A0A916QZP5</accession>
<proteinExistence type="predicted"/>
<keyword evidence="3" id="KW-1185">Reference proteome</keyword>
<dbReference type="RefSeq" id="WP_188676019.1">
    <property type="nucleotide sequence ID" value="NZ_BMKA01000003.1"/>
</dbReference>
<evidence type="ECO:0000313" key="2">
    <source>
        <dbReference type="EMBL" id="GGA23930.1"/>
    </source>
</evidence>
<name>A0A916QZP5_9RHOB</name>
<gene>
    <name evidence="2" type="ORF">GCM10011498_26080</name>
</gene>